<keyword evidence="3" id="KW-1185">Reference proteome</keyword>
<feature type="compositionally biased region" description="Basic and acidic residues" evidence="1">
    <location>
        <begin position="39"/>
        <end position="64"/>
    </location>
</feature>
<protein>
    <recommendedName>
        <fullName evidence="4">Lipoprotein</fullName>
    </recommendedName>
</protein>
<evidence type="ECO:0000313" key="2">
    <source>
        <dbReference type="EMBL" id="MEQ3354424.1"/>
    </source>
</evidence>
<feature type="compositionally biased region" description="Low complexity" evidence="1">
    <location>
        <begin position="197"/>
        <end position="209"/>
    </location>
</feature>
<comment type="caution">
    <text evidence="2">The sequence shown here is derived from an EMBL/GenBank/DDBJ whole genome shotgun (WGS) entry which is preliminary data.</text>
</comment>
<dbReference type="EMBL" id="JBBNPS010000048">
    <property type="protein sequence ID" value="MEQ3354424.1"/>
    <property type="molecule type" value="Genomic_DNA"/>
</dbReference>
<evidence type="ECO:0000256" key="1">
    <source>
        <dbReference type="SAM" id="MobiDB-lite"/>
    </source>
</evidence>
<accession>A0ABV1J8A2</accession>
<feature type="compositionally biased region" description="Basic and acidic residues" evidence="1">
    <location>
        <begin position="210"/>
        <end position="219"/>
    </location>
</feature>
<feature type="compositionally biased region" description="Low complexity" evidence="1">
    <location>
        <begin position="225"/>
        <end position="245"/>
    </location>
</feature>
<feature type="region of interest" description="Disordered" evidence="1">
    <location>
        <begin position="27"/>
        <end position="64"/>
    </location>
</feature>
<reference evidence="2 3" key="1">
    <citation type="submission" date="2024-04" db="EMBL/GenBank/DDBJ databases">
        <title>Human intestinal bacterial collection.</title>
        <authorList>
            <person name="Pauvert C."/>
            <person name="Hitch T.C.A."/>
            <person name="Clavel T."/>
        </authorList>
    </citation>
    <scope>NUCLEOTIDE SEQUENCE [LARGE SCALE GENOMIC DNA]</scope>
    <source>
        <strain evidence="2 3">CLA-SR-H026</strain>
    </source>
</reference>
<organism evidence="2 3">
    <name type="scientific">Aedoeadaptatus acetigenes</name>
    <dbReference type="NCBI Taxonomy" id="2981723"/>
    <lineage>
        <taxon>Bacteria</taxon>
        <taxon>Bacillati</taxon>
        <taxon>Bacillota</taxon>
        <taxon>Tissierellia</taxon>
        <taxon>Tissierellales</taxon>
        <taxon>Peptoniphilaceae</taxon>
        <taxon>Aedoeadaptatus</taxon>
    </lineage>
</organism>
<evidence type="ECO:0000313" key="3">
    <source>
        <dbReference type="Proteomes" id="UP001481872"/>
    </source>
</evidence>
<feature type="region of interest" description="Disordered" evidence="1">
    <location>
        <begin position="159"/>
        <end position="245"/>
    </location>
</feature>
<name>A0ABV1J8A2_9FIRM</name>
<gene>
    <name evidence="2" type="ORF">AAA081_08990</name>
</gene>
<dbReference type="RefSeq" id="WP_349054687.1">
    <property type="nucleotide sequence ID" value="NZ_JBBNPS010000048.1"/>
</dbReference>
<dbReference type="Proteomes" id="UP001481872">
    <property type="component" value="Unassembled WGS sequence"/>
</dbReference>
<evidence type="ECO:0008006" key="4">
    <source>
        <dbReference type="Google" id="ProtNLM"/>
    </source>
</evidence>
<proteinExistence type="predicted"/>
<feature type="compositionally biased region" description="Basic and acidic residues" evidence="1">
    <location>
        <begin position="169"/>
        <end position="181"/>
    </location>
</feature>
<sequence>MKRNYTALALALCLCLAGCGKKAEAPKEEEQAAKAVATESKDEAYTPEKDKAAEEKALFESDNEDRRNAALEAASDYIALVELTTNAKGQTELEFIKNYKGALSTVEIPIPKGMTPNQEYIIFYRDGADGIVGPVHDTYGYYAVNGSDDSLLRHMERTYGDSDEEEDTDSVKSKKDADVYGDKTNSSSYESSEDSSRSSSSGKKGTSSTSEKKTSDSSSKKSSRSSDSSSSKSKKSSSSTSEGNE</sequence>